<dbReference type="PROSITE" id="PS50932">
    <property type="entry name" value="HTH_LACI_2"/>
    <property type="match status" value="1"/>
</dbReference>
<gene>
    <name evidence="6" type="ORF">CNY62_02915</name>
</gene>
<evidence type="ECO:0000256" key="1">
    <source>
        <dbReference type="ARBA" id="ARBA00022491"/>
    </source>
</evidence>
<dbReference type="SUPFAM" id="SSF53822">
    <property type="entry name" value="Periplasmic binding protein-like I"/>
    <property type="match status" value="1"/>
</dbReference>
<dbReference type="InterPro" id="IPR028082">
    <property type="entry name" value="Peripla_BP_I"/>
</dbReference>
<dbReference type="GeneID" id="66538022"/>
<organism evidence="6 7">
    <name type="scientific">Brochothrix thermosphacta</name>
    <name type="common">Microbacterium thermosphactum</name>
    <dbReference type="NCBI Taxonomy" id="2756"/>
    <lineage>
        <taxon>Bacteria</taxon>
        <taxon>Bacillati</taxon>
        <taxon>Bacillota</taxon>
        <taxon>Bacilli</taxon>
        <taxon>Bacillales</taxon>
        <taxon>Listeriaceae</taxon>
        <taxon>Brochothrix</taxon>
    </lineage>
</organism>
<protein>
    <submittedName>
        <fullName evidence="6">LacI family transcriptional regulator</fullName>
    </submittedName>
</protein>
<dbReference type="GO" id="GO:0003700">
    <property type="term" value="F:DNA-binding transcription factor activity"/>
    <property type="evidence" value="ECO:0007669"/>
    <property type="project" value="TreeGrafter"/>
</dbReference>
<keyword evidence="4" id="KW-0804">Transcription</keyword>
<dbReference type="EMBL" id="CP023483">
    <property type="protein sequence ID" value="ATF25430.1"/>
    <property type="molecule type" value="Genomic_DNA"/>
</dbReference>
<dbReference type="PANTHER" id="PTHR30146">
    <property type="entry name" value="LACI-RELATED TRANSCRIPTIONAL REPRESSOR"/>
    <property type="match status" value="1"/>
</dbReference>
<reference evidence="6 7" key="1">
    <citation type="submission" date="2017-09" db="EMBL/GenBank/DDBJ databases">
        <title>Complete Genome Sequences of Two Strains of the Meat Spoilage Bacterium Brochothrix thermosphacta Isolated from Ground Chicken.</title>
        <authorList>
            <person name="Paoli G.C."/>
            <person name="Wijey C."/>
            <person name="Chen C.-Y."/>
            <person name="Nguyen L."/>
            <person name="Yan X."/>
            <person name="Irwin P.L."/>
        </authorList>
    </citation>
    <scope>NUCLEOTIDE SEQUENCE [LARGE SCALE GENOMIC DNA]</scope>
    <source>
        <strain evidence="6 7">BI</strain>
    </source>
</reference>
<dbReference type="SUPFAM" id="SSF47413">
    <property type="entry name" value="lambda repressor-like DNA-binding domains"/>
    <property type="match status" value="1"/>
</dbReference>
<dbReference type="RefSeq" id="WP_069119521.1">
    <property type="nucleotide sequence ID" value="NZ_CBCPHX010000003.1"/>
</dbReference>
<accession>A0A1D2LHB6</accession>
<evidence type="ECO:0000259" key="5">
    <source>
        <dbReference type="PROSITE" id="PS50932"/>
    </source>
</evidence>
<sequence>MVGIKDIAKKTGYSISTVSYALNNSHKVSEATRAIIIKAADELHYVPNNAARTLKRNQSNIIGVFLADYSGAFYGELLHGIKLQLQKENYEMIVCSGEQSHRFIPEKLIDGAIILDAAFDDDEILRLADLDNNIVTMDRDIVHPRIGTVLLDNEGGTNAALTQLGQYDELPLYIVTGPEASYDSQSRYKTAKRWASENKREVNWIDGDFSRKSGQRAARQILSENSRYPITVFSFNDEMAVGMYKVFAKTDLLIGRDIKMVGFDNIEIASFLTPRLTTIGYSKYHWGIEAAKQIVAIIQNEDAAHKKVYTSLITGESLEKES</sequence>
<dbReference type="AlphaFoldDB" id="A0A1D2LHB6"/>
<feature type="domain" description="HTH lacI-type" evidence="5">
    <location>
        <begin position="2"/>
        <end position="56"/>
    </location>
</feature>
<dbReference type="CDD" id="cd06267">
    <property type="entry name" value="PBP1_LacI_sugar_binding-like"/>
    <property type="match status" value="1"/>
</dbReference>
<keyword evidence="7" id="KW-1185">Reference proteome</keyword>
<dbReference type="Gene3D" id="1.10.260.40">
    <property type="entry name" value="lambda repressor-like DNA-binding domains"/>
    <property type="match status" value="1"/>
</dbReference>
<evidence type="ECO:0000313" key="6">
    <source>
        <dbReference type="EMBL" id="ATF25430.1"/>
    </source>
</evidence>
<proteinExistence type="predicted"/>
<dbReference type="GO" id="GO:0000976">
    <property type="term" value="F:transcription cis-regulatory region binding"/>
    <property type="evidence" value="ECO:0007669"/>
    <property type="project" value="TreeGrafter"/>
</dbReference>
<dbReference type="InterPro" id="IPR000843">
    <property type="entry name" value="HTH_LacI"/>
</dbReference>
<evidence type="ECO:0000256" key="3">
    <source>
        <dbReference type="ARBA" id="ARBA00023125"/>
    </source>
</evidence>
<dbReference type="OrthoDB" id="9775106at2"/>
<dbReference type="Proteomes" id="UP000243591">
    <property type="component" value="Chromosome"/>
</dbReference>
<evidence type="ECO:0000256" key="2">
    <source>
        <dbReference type="ARBA" id="ARBA00023015"/>
    </source>
</evidence>
<dbReference type="Pfam" id="PF00356">
    <property type="entry name" value="LacI"/>
    <property type="match status" value="1"/>
</dbReference>
<keyword evidence="1" id="KW-0678">Repressor</keyword>
<evidence type="ECO:0000256" key="4">
    <source>
        <dbReference type="ARBA" id="ARBA00023163"/>
    </source>
</evidence>
<name>A0A1D2LHB6_BROTH</name>
<keyword evidence="3" id="KW-0238">DNA-binding</keyword>
<evidence type="ECO:0000313" key="7">
    <source>
        <dbReference type="Proteomes" id="UP000243591"/>
    </source>
</evidence>
<dbReference type="CDD" id="cd01392">
    <property type="entry name" value="HTH_LacI"/>
    <property type="match status" value="1"/>
</dbReference>
<dbReference type="InterPro" id="IPR046335">
    <property type="entry name" value="LacI/GalR-like_sensor"/>
</dbReference>
<dbReference type="SMART" id="SM00354">
    <property type="entry name" value="HTH_LACI"/>
    <property type="match status" value="1"/>
</dbReference>
<keyword evidence="2" id="KW-0805">Transcription regulation</keyword>
<dbReference type="InterPro" id="IPR010982">
    <property type="entry name" value="Lambda_DNA-bd_dom_sf"/>
</dbReference>
<dbReference type="PANTHER" id="PTHR30146:SF148">
    <property type="entry name" value="HTH-TYPE TRANSCRIPTIONAL REPRESSOR PURR-RELATED"/>
    <property type="match status" value="1"/>
</dbReference>
<dbReference type="Pfam" id="PF13377">
    <property type="entry name" value="Peripla_BP_3"/>
    <property type="match status" value="1"/>
</dbReference>
<dbReference type="KEGG" id="bths:CNY62_02915"/>
<dbReference type="STRING" id="2756.BFR44_00970"/>
<dbReference type="Gene3D" id="3.40.50.2300">
    <property type="match status" value="2"/>
</dbReference>